<dbReference type="InterPro" id="IPR002293">
    <property type="entry name" value="AA/rel_permease1"/>
</dbReference>
<dbReference type="PANTHER" id="PTHR42770:SF7">
    <property type="entry name" value="MEMBRANE PROTEIN"/>
    <property type="match status" value="1"/>
</dbReference>
<reference evidence="7 8" key="1">
    <citation type="journal article" date="2020" name="Front. Microbiol.">
        <title>Single-cell genomics of novel Actinobacteria with the Wood-Ljungdahl pathway discovered in a serpentinizing system.</title>
        <authorList>
            <person name="Merino N."/>
            <person name="Kawai M."/>
            <person name="Boyd E.S."/>
            <person name="Colman D.R."/>
            <person name="McGlynn S.E."/>
            <person name="Nealson K.H."/>
            <person name="Kurokawa K."/>
            <person name="Hongoh Y."/>
        </authorList>
    </citation>
    <scope>NUCLEOTIDE SEQUENCE [LARGE SCALE GENOMIC DNA]</scope>
    <source>
        <strain evidence="7 8">S06</strain>
    </source>
</reference>
<feature type="transmembrane region" description="Helical" evidence="6">
    <location>
        <begin position="118"/>
        <end position="137"/>
    </location>
</feature>
<evidence type="ECO:0000313" key="8">
    <source>
        <dbReference type="Proteomes" id="UP000580051"/>
    </source>
</evidence>
<evidence type="ECO:0000256" key="2">
    <source>
        <dbReference type="ARBA" id="ARBA00022475"/>
    </source>
</evidence>
<protein>
    <recommendedName>
        <fullName evidence="9">APC family permease</fullName>
    </recommendedName>
</protein>
<feature type="transmembrane region" description="Helical" evidence="6">
    <location>
        <begin position="386"/>
        <end position="411"/>
    </location>
</feature>
<feature type="transmembrane region" description="Helical" evidence="6">
    <location>
        <begin position="67"/>
        <end position="89"/>
    </location>
</feature>
<name>A0A6V8NST8_9ACTN</name>
<evidence type="ECO:0000256" key="3">
    <source>
        <dbReference type="ARBA" id="ARBA00022692"/>
    </source>
</evidence>
<dbReference type="EMBL" id="BLRV01000056">
    <property type="protein sequence ID" value="GFP21516.1"/>
    <property type="molecule type" value="Genomic_DNA"/>
</dbReference>
<dbReference type="Proteomes" id="UP000580051">
    <property type="component" value="Unassembled WGS sequence"/>
</dbReference>
<feature type="transmembrane region" description="Helical" evidence="6">
    <location>
        <begin position="24"/>
        <end position="46"/>
    </location>
</feature>
<comment type="subcellular location">
    <subcellularLocation>
        <location evidence="1">Cell membrane</location>
        <topology evidence="1">Multi-pass membrane protein</topology>
    </subcellularLocation>
</comment>
<feature type="transmembrane region" description="Helical" evidence="6">
    <location>
        <begin position="247"/>
        <end position="264"/>
    </location>
</feature>
<feature type="transmembrane region" description="Helical" evidence="6">
    <location>
        <begin position="149"/>
        <end position="167"/>
    </location>
</feature>
<dbReference type="GO" id="GO:0022857">
    <property type="term" value="F:transmembrane transporter activity"/>
    <property type="evidence" value="ECO:0007669"/>
    <property type="project" value="InterPro"/>
</dbReference>
<organism evidence="7 8">
    <name type="scientific">Candidatus Hakubella thermalkaliphila</name>
    <dbReference type="NCBI Taxonomy" id="2754717"/>
    <lineage>
        <taxon>Bacteria</taxon>
        <taxon>Bacillati</taxon>
        <taxon>Actinomycetota</taxon>
        <taxon>Actinomycetota incertae sedis</taxon>
        <taxon>Candidatus Hakubellales</taxon>
        <taxon>Candidatus Hakubellaceae</taxon>
        <taxon>Candidatus Hakubella</taxon>
    </lineage>
</organism>
<evidence type="ECO:0000256" key="6">
    <source>
        <dbReference type="SAM" id="Phobius"/>
    </source>
</evidence>
<proteinExistence type="predicted"/>
<evidence type="ECO:0000256" key="5">
    <source>
        <dbReference type="ARBA" id="ARBA00023136"/>
    </source>
</evidence>
<gene>
    <name evidence="7" type="ORF">HKBW3S06_00743</name>
</gene>
<keyword evidence="2" id="KW-1003">Cell membrane</keyword>
<dbReference type="RefSeq" id="WP_176226645.1">
    <property type="nucleotide sequence ID" value="NZ_BLRV01000056.1"/>
</dbReference>
<feature type="transmembrane region" description="Helical" evidence="6">
    <location>
        <begin position="362"/>
        <end position="380"/>
    </location>
</feature>
<feature type="transmembrane region" description="Helical" evidence="6">
    <location>
        <begin position="464"/>
        <end position="483"/>
    </location>
</feature>
<dbReference type="PIRSF" id="PIRSF006060">
    <property type="entry name" value="AA_transporter"/>
    <property type="match status" value="1"/>
</dbReference>
<evidence type="ECO:0000256" key="1">
    <source>
        <dbReference type="ARBA" id="ARBA00004651"/>
    </source>
</evidence>
<dbReference type="InterPro" id="IPR050367">
    <property type="entry name" value="APC_superfamily"/>
</dbReference>
<dbReference type="Pfam" id="PF13520">
    <property type="entry name" value="AA_permease_2"/>
    <property type="match status" value="1"/>
</dbReference>
<evidence type="ECO:0008006" key="9">
    <source>
        <dbReference type="Google" id="ProtNLM"/>
    </source>
</evidence>
<dbReference type="AlphaFoldDB" id="A0A6V8NST8"/>
<comment type="caution">
    <text evidence="7">The sequence shown here is derived from an EMBL/GenBank/DDBJ whole genome shotgun (WGS) entry which is preliminary data.</text>
</comment>
<accession>A0A6V8NST8</accession>
<dbReference type="PANTHER" id="PTHR42770">
    <property type="entry name" value="AMINO ACID TRANSPORTER-RELATED"/>
    <property type="match status" value="1"/>
</dbReference>
<keyword evidence="3 6" id="KW-0812">Transmembrane</keyword>
<feature type="transmembrane region" description="Helical" evidence="6">
    <location>
        <begin position="431"/>
        <end position="452"/>
    </location>
</feature>
<sequence length="504" mass="55152">MNQGLPASIWFILAAFSWLPGANLAVSSIITLFLVACGFGVMWGVLGGSMPRSGGEYVYNSRILHPTIGLAVSFVNAGFIYLAWIWVLAPWAGQIGLPMMAGVLGIAPEAVEPFSSGWGLYVVTTIVNVTAFLAVLAGMRVYLKIQKVFTTWSLIAVVVAGVIFSITSHAEFVSIWNNYAAQFGALDFHAAVRAAAADMGGIPETWNWTSTLGMMLPVSWIAIYGYIIAFIGGEVKSPRITIFRAQVLNPIICIVLLLWVGLAFQRMVGWEGIHAIAWMSEESPEWYAFPFGATYIDMAAMIVGLNKVVGFIMAGSFIVATWLWVAASYIAWSRGAFAWGMDGLGPRWFTDISPRFGQPVKLLVAMLIASQIAVTHYIMYPETLGALGVTLVELVSVFGVTAVSCLIFPYVKKVRHIWDVSPYKGWRIGPVPVATIAGGLSLILVGMLTYAFYVSEGLAFMRDAWTLIYVVIWSLGVGWYFIWKRIRAKEGIDVTLAFKEIAPE</sequence>
<keyword evidence="4 6" id="KW-1133">Transmembrane helix</keyword>
<keyword evidence="5 6" id="KW-0472">Membrane</keyword>
<dbReference type="GO" id="GO:0005886">
    <property type="term" value="C:plasma membrane"/>
    <property type="evidence" value="ECO:0007669"/>
    <property type="project" value="UniProtKB-SubCell"/>
</dbReference>
<evidence type="ECO:0000256" key="4">
    <source>
        <dbReference type="ARBA" id="ARBA00022989"/>
    </source>
</evidence>
<evidence type="ECO:0000313" key="7">
    <source>
        <dbReference type="EMBL" id="GFP21516.1"/>
    </source>
</evidence>
<dbReference type="Gene3D" id="1.20.1740.10">
    <property type="entry name" value="Amino acid/polyamine transporter I"/>
    <property type="match status" value="1"/>
</dbReference>
<feature type="transmembrane region" description="Helical" evidence="6">
    <location>
        <begin position="308"/>
        <end position="332"/>
    </location>
</feature>
<feature type="transmembrane region" description="Helical" evidence="6">
    <location>
        <begin position="214"/>
        <end position="235"/>
    </location>
</feature>